<accession>A0A7W7CYV7</accession>
<dbReference type="EMBL" id="JACHMF010000001">
    <property type="protein sequence ID" value="MBB4695838.1"/>
    <property type="molecule type" value="Genomic_DNA"/>
</dbReference>
<dbReference type="Proteomes" id="UP000542742">
    <property type="component" value="Unassembled WGS sequence"/>
</dbReference>
<dbReference type="PANTHER" id="PTHR43591:SF24">
    <property type="entry name" value="2-METHOXY-6-POLYPRENYL-1,4-BENZOQUINOL METHYLASE, MITOCHONDRIAL"/>
    <property type="match status" value="1"/>
</dbReference>
<dbReference type="InterPro" id="IPR029063">
    <property type="entry name" value="SAM-dependent_MTases_sf"/>
</dbReference>
<dbReference type="AlphaFoldDB" id="A0A7W7CYV7"/>
<reference evidence="2 3" key="1">
    <citation type="submission" date="2020-08" db="EMBL/GenBank/DDBJ databases">
        <title>Sequencing the genomes of 1000 actinobacteria strains.</title>
        <authorList>
            <person name="Klenk H.-P."/>
        </authorList>
    </citation>
    <scope>NUCLEOTIDE SEQUENCE [LARGE SCALE GENOMIC DNA]</scope>
    <source>
        <strain evidence="2 3">DSM 45518</strain>
    </source>
</reference>
<dbReference type="Gene3D" id="3.40.50.150">
    <property type="entry name" value="Vaccinia Virus protein VP39"/>
    <property type="match status" value="1"/>
</dbReference>
<organism evidence="2 3">
    <name type="scientific">Paractinoplanes abujensis</name>
    <dbReference type="NCBI Taxonomy" id="882441"/>
    <lineage>
        <taxon>Bacteria</taxon>
        <taxon>Bacillati</taxon>
        <taxon>Actinomycetota</taxon>
        <taxon>Actinomycetes</taxon>
        <taxon>Micromonosporales</taxon>
        <taxon>Micromonosporaceae</taxon>
        <taxon>Paractinoplanes</taxon>
    </lineage>
</organism>
<dbReference type="InterPro" id="IPR013216">
    <property type="entry name" value="Methyltransf_11"/>
</dbReference>
<dbReference type="Pfam" id="PF08241">
    <property type="entry name" value="Methyltransf_11"/>
    <property type="match status" value="1"/>
</dbReference>
<gene>
    <name evidence="2" type="ORF">BKA14_005986</name>
</gene>
<name>A0A7W7CYV7_9ACTN</name>
<dbReference type="CDD" id="cd02440">
    <property type="entry name" value="AdoMet_MTases"/>
    <property type="match status" value="1"/>
</dbReference>
<keyword evidence="2" id="KW-0489">Methyltransferase</keyword>
<sequence length="278" mass="28997">MKSPDFDGHERARWSGRARAYDRSFARLCAHPAETLLDAAGVDKGHHLLDVGTGTGTVAALAVARGASVLAADAEPSMLELAAARLPARTTVLATLPVLPFPARSFDAAVGNFVINHVGNPMAGVAEMARVTRTGGRVAVTLWPTPAPTAQRLWGEAFDAAGAERPASMPRLEAVNDFARTEAGLSALLEEAGLRGVICETVSWTLRIDPDDWWAGPAAGLGTAGLILDHQPPPVVAEVRAAFDEVTAPYRTEDGKLALPAAALLASGAVTGGPRLRH</sequence>
<evidence type="ECO:0000313" key="2">
    <source>
        <dbReference type="EMBL" id="MBB4695838.1"/>
    </source>
</evidence>
<protein>
    <submittedName>
        <fullName evidence="2">SAM-dependent methyltransferase</fullName>
    </submittedName>
</protein>
<dbReference type="GO" id="GO:0008757">
    <property type="term" value="F:S-adenosylmethionine-dependent methyltransferase activity"/>
    <property type="evidence" value="ECO:0007669"/>
    <property type="project" value="InterPro"/>
</dbReference>
<proteinExistence type="predicted"/>
<keyword evidence="2" id="KW-0808">Transferase</keyword>
<feature type="domain" description="Methyltransferase type 11" evidence="1">
    <location>
        <begin position="49"/>
        <end position="139"/>
    </location>
</feature>
<dbReference type="RefSeq" id="WP_184954140.1">
    <property type="nucleotide sequence ID" value="NZ_BOMC01000067.1"/>
</dbReference>
<comment type="caution">
    <text evidence="2">The sequence shown here is derived from an EMBL/GenBank/DDBJ whole genome shotgun (WGS) entry which is preliminary data.</text>
</comment>
<dbReference type="PANTHER" id="PTHR43591">
    <property type="entry name" value="METHYLTRANSFERASE"/>
    <property type="match status" value="1"/>
</dbReference>
<evidence type="ECO:0000259" key="1">
    <source>
        <dbReference type="Pfam" id="PF08241"/>
    </source>
</evidence>
<evidence type="ECO:0000313" key="3">
    <source>
        <dbReference type="Proteomes" id="UP000542742"/>
    </source>
</evidence>
<dbReference type="SUPFAM" id="SSF53335">
    <property type="entry name" value="S-adenosyl-L-methionine-dependent methyltransferases"/>
    <property type="match status" value="1"/>
</dbReference>
<dbReference type="GO" id="GO:0032259">
    <property type="term" value="P:methylation"/>
    <property type="evidence" value="ECO:0007669"/>
    <property type="project" value="UniProtKB-KW"/>
</dbReference>
<keyword evidence="3" id="KW-1185">Reference proteome</keyword>